<dbReference type="OrthoDB" id="1739003at2759"/>
<dbReference type="Proteomes" id="UP000326396">
    <property type="component" value="Linkage Group LG7"/>
</dbReference>
<dbReference type="CDD" id="cd00303">
    <property type="entry name" value="retropepsin_like"/>
    <property type="match status" value="1"/>
</dbReference>
<gene>
    <name evidence="2" type="ORF">E3N88_36029</name>
</gene>
<dbReference type="EMBL" id="SZYD01000017">
    <property type="protein sequence ID" value="KAD3068149.1"/>
    <property type="molecule type" value="Genomic_DNA"/>
</dbReference>
<keyword evidence="3" id="KW-1185">Reference proteome</keyword>
<dbReference type="AlphaFoldDB" id="A0A5N6M2L0"/>
<evidence type="ECO:0000259" key="1">
    <source>
        <dbReference type="Pfam" id="PF03732"/>
    </source>
</evidence>
<feature type="domain" description="Retrotransposon gag" evidence="1">
    <location>
        <begin position="68"/>
        <end position="157"/>
    </location>
</feature>
<dbReference type="Pfam" id="PF03732">
    <property type="entry name" value="Retrotrans_gag"/>
    <property type="match status" value="1"/>
</dbReference>
<dbReference type="InterPro" id="IPR021109">
    <property type="entry name" value="Peptidase_aspartic_dom_sf"/>
</dbReference>
<sequence>MAQTRHTTKGSSNPSDPIAVQLEAIATQLEAMEVLKAHMATLKRQVAAKEKAPLGGGRMKRNEEKVDVAAIHLEGDALDLYSWVSTEQDVTYWEDLTAVMQKHFGPPEFQNPDEYLCSVKQAKTVHEYRQEFTRRSDRVNNWPHHCLLGVFLNGLKEELKVDVRIHKPRSVYKAVNLALEYEAKVNQIKGKETYTGSQLKPEAKSFTPSSPSVMDNASGVAPSMVRGIVIKLVPLNCCQLKMMIDEVEGAEEREDKQQDEDTAEINLHAILGRPHPTTMKVHGKLNTTEVLILVDGGSTHNFISDILVNELKLATQLIEPFGAQIGNGDVIRCGWICKDLTITVGDLKITQDFHPFSLGGADLVLGMQWALNKITVADKYPNPNIDELLDELYGAKVFSKLDLRPGHYQVRVNKLRLSSL</sequence>
<dbReference type="InterPro" id="IPR005162">
    <property type="entry name" value="Retrotrans_gag_dom"/>
</dbReference>
<dbReference type="Gene3D" id="2.40.70.10">
    <property type="entry name" value="Acid Proteases"/>
    <property type="match status" value="1"/>
</dbReference>
<accession>A0A5N6M2L0</accession>
<dbReference type="Pfam" id="PF08284">
    <property type="entry name" value="RVP_2"/>
    <property type="match status" value="1"/>
</dbReference>
<reference evidence="2 3" key="1">
    <citation type="submission" date="2019-05" db="EMBL/GenBank/DDBJ databases">
        <title>Mikania micrantha, genome provides insights into the molecular mechanism of rapid growth.</title>
        <authorList>
            <person name="Liu B."/>
        </authorList>
    </citation>
    <scope>NUCLEOTIDE SEQUENCE [LARGE SCALE GENOMIC DNA]</scope>
    <source>
        <strain evidence="2">NLD-2019</strain>
        <tissue evidence="2">Leaf</tissue>
    </source>
</reference>
<proteinExistence type="predicted"/>
<dbReference type="SUPFAM" id="SSF56672">
    <property type="entry name" value="DNA/RNA polymerases"/>
    <property type="match status" value="1"/>
</dbReference>
<organism evidence="2 3">
    <name type="scientific">Mikania micrantha</name>
    <name type="common">bitter vine</name>
    <dbReference type="NCBI Taxonomy" id="192012"/>
    <lineage>
        <taxon>Eukaryota</taxon>
        <taxon>Viridiplantae</taxon>
        <taxon>Streptophyta</taxon>
        <taxon>Embryophyta</taxon>
        <taxon>Tracheophyta</taxon>
        <taxon>Spermatophyta</taxon>
        <taxon>Magnoliopsida</taxon>
        <taxon>eudicotyledons</taxon>
        <taxon>Gunneridae</taxon>
        <taxon>Pentapetalae</taxon>
        <taxon>asterids</taxon>
        <taxon>campanulids</taxon>
        <taxon>Asterales</taxon>
        <taxon>Asteraceae</taxon>
        <taxon>Asteroideae</taxon>
        <taxon>Heliantheae alliance</taxon>
        <taxon>Eupatorieae</taxon>
        <taxon>Mikania</taxon>
    </lineage>
</organism>
<dbReference type="InterPro" id="IPR043502">
    <property type="entry name" value="DNA/RNA_pol_sf"/>
</dbReference>
<protein>
    <recommendedName>
        <fullName evidence="1">Retrotransposon gag domain-containing protein</fullName>
    </recommendedName>
</protein>
<dbReference type="InterPro" id="IPR032567">
    <property type="entry name" value="RTL1-rel"/>
</dbReference>
<dbReference type="PANTHER" id="PTHR15503:SF22">
    <property type="entry name" value="TRANSPOSON TY3-I GAG POLYPROTEIN"/>
    <property type="match status" value="1"/>
</dbReference>
<evidence type="ECO:0000313" key="2">
    <source>
        <dbReference type="EMBL" id="KAD3068149.1"/>
    </source>
</evidence>
<dbReference type="PANTHER" id="PTHR15503">
    <property type="entry name" value="LDOC1 RELATED"/>
    <property type="match status" value="1"/>
</dbReference>
<evidence type="ECO:0000313" key="3">
    <source>
        <dbReference type="Proteomes" id="UP000326396"/>
    </source>
</evidence>
<name>A0A5N6M2L0_9ASTR</name>
<comment type="caution">
    <text evidence="2">The sequence shown here is derived from an EMBL/GenBank/DDBJ whole genome shotgun (WGS) entry which is preliminary data.</text>
</comment>